<dbReference type="GeneID" id="98672726"/>
<accession>A0A4Y1X0S7</accession>
<evidence type="ECO:0000256" key="4">
    <source>
        <dbReference type="ARBA" id="ARBA00023136"/>
    </source>
</evidence>
<dbReference type="RefSeq" id="WP_141427961.1">
    <property type="nucleotide sequence ID" value="NZ_AP019736.1"/>
</dbReference>
<dbReference type="KEGG" id="ada:A5CPEGH6_07540"/>
<dbReference type="InterPro" id="IPR010920">
    <property type="entry name" value="LSM_dom_sf"/>
</dbReference>
<dbReference type="Proteomes" id="UP000319374">
    <property type="component" value="Chromosome"/>
</dbReference>
<keyword evidence="2 6" id="KW-0812">Transmembrane</keyword>
<feature type="domain" description="Mechanosensitive ion channel MscS" evidence="7">
    <location>
        <begin position="190"/>
        <end position="258"/>
    </location>
</feature>
<dbReference type="PANTHER" id="PTHR30414:SF0">
    <property type="entry name" value="MINICONDUCTANCE MECHANOSENSITIVE CHANNEL YBDG"/>
    <property type="match status" value="1"/>
</dbReference>
<dbReference type="SUPFAM" id="SSF50182">
    <property type="entry name" value="Sm-like ribonucleoproteins"/>
    <property type="match status" value="1"/>
</dbReference>
<feature type="transmembrane region" description="Helical" evidence="6">
    <location>
        <begin position="73"/>
        <end position="94"/>
    </location>
</feature>
<gene>
    <name evidence="8" type="ORF">A5CPEGH6_07540</name>
</gene>
<organism evidence="8 9">
    <name type="scientific">Alistipes dispar</name>
    <dbReference type="NCBI Taxonomy" id="2585119"/>
    <lineage>
        <taxon>Bacteria</taxon>
        <taxon>Pseudomonadati</taxon>
        <taxon>Bacteroidota</taxon>
        <taxon>Bacteroidia</taxon>
        <taxon>Bacteroidales</taxon>
        <taxon>Rikenellaceae</taxon>
        <taxon>Alistipes</taxon>
    </lineage>
</organism>
<dbReference type="PANTHER" id="PTHR30414">
    <property type="entry name" value="MINICONDUCTANCE MECHANOSENSITIVE CHANNEL YBDG"/>
    <property type="match status" value="1"/>
</dbReference>
<dbReference type="GO" id="GO:0005886">
    <property type="term" value="C:plasma membrane"/>
    <property type="evidence" value="ECO:0007669"/>
    <property type="project" value="TreeGrafter"/>
</dbReference>
<dbReference type="Gene3D" id="2.30.30.60">
    <property type="match status" value="1"/>
</dbReference>
<evidence type="ECO:0000256" key="6">
    <source>
        <dbReference type="SAM" id="Phobius"/>
    </source>
</evidence>
<comment type="subcellular location">
    <subcellularLocation>
        <location evidence="1">Membrane</location>
    </subcellularLocation>
</comment>
<sequence>MRNLLKHWTDLLLGWLGVTSDTGGWDRWIAFLLVLLFVVLFDFACRLVIVRGVRRLVARTRAVWDDTLFSVRVLRCACHILSAVLLAVVLPIVFEERSGARVVVMRLMQSYVVISVFRFIDALLYAAFRIAASRPAWQNKPIKGLRQTAQGIALLVCTILVVSILIGKSPAILLTGLGASAAIVMLIFRDSILGFVSGIQLSANDMLQVGDWISVPKYGADGTVEEVSLTTVKIRNWDNTIVMLPPYLLTSDSFQNWRGMQLSGGRRVMRSVSIDMTSVRFCTPEMLARYREIDLVREYIDETERRIEAYNAAHGIGPGERRINGLHQTNLGVFRAYLVRYLRQEVPVNRSMTLMVRQMQPTETGLPMQLYFFTDTVVWEDYEGIQSDVFDHVLAVIPAFDLRVFQNPSGNDVAALGRPGFAAPAAAENAEPAAAPGTENPGSAAVR</sequence>
<dbReference type="AlphaFoldDB" id="A0A4Y1X0S7"/>
<dbReference type="EMBL" id="AP019736">
    <property type="protein sequence ID" value="BBL06116.1"/>
    <property type="molecule type" value="Genomic_DNA"/>
</dbReference>
<protein>
    <submittedName>
        <fullName evidence="8">Membrane protein</fullName>
    </submittedName>
</protein>
<dbReference type="InterPro" id="IPR006685">
    <property type="entry name" value="MscS_channel_2nd"/>
</dbReference>
<evidence type="ECO:0000313" key="9">
    <source>
        <dbReference type="Proteomes" id="UP000319374"/>
    </source>
</evidence>
<keyword evidence="4 6" id="KW-0472">Membrane</keyword>
<evidence type="ECO:0000259" key="7">
    <source>
        <dbReference type="Pfam" id="PF00924"/>
    </source>
</evidence>
<feature type="transmembrane region" description="Helical" evidence="6">
    <location>
        <begin position="106"/>
        <end position="128"/>
    </location>
</feature>
<feature type="transmembrane region" description="Helical" evidence="6">
    <location>
        <begin position="28"/>
        <end position="53"/>
    </location>
</feature>
<evidence type="ECO:0000313" key="8">
    <source>
        <dbReference type="EMBL" id="BBL06116.1"/>
    </source>
</evidence>
<dbReference type="GO" id="GO:0071470">
    <property type="term" value="P:cellular response to osmotic stress"/>
    <property type="evidence" value="ECO:0007669"/>
    <property type="project" value="InterPro"/>
</dbReference>
<evidence type="ECO:0000256" key="1">
    <source>
        <dbReference type="ARBA" id="ARBA00004370"/>
    </source>
</evidence>
<evidence type="ECO:0000256" key="3">
    <source>
        <dbReference type="ARBA" id="ARBA00022989"/>
    </source>
</evidence>
<reference evidence="9" key="1">
    <citation type="submission" date="2019-06" db="EMBL/GenBank/DDBJ databases">
        <title>Alistipes onderdonkii subsp. vulgaris subsp. nov., Alistipes dispar sp. nov. and Alistipes communis sp. nov., isolated from human faeces, and creation of Alistipes onderdonkii subsp. onderdonkii subsp. nov.</title>
        <authorList>
            <person name="Sakamoto M."/>
            <person name="Ikeyama N."/>
            <person name="Ogata Y."/>
            <person name="Suda W."/>
            <person name="Iino T."/>
            <person name="Hattori M."/>
            <person name="Ohkuma M."/>
        </authorList>
    </citation>
    <scope>NUCLEOTIDE SEQUENCE [LARGE SCALE GENOMIC DNA]</scope>
    <source>
        <strain evidence="9">5CPEGH6</strain>
    </source>
</reference>
<evidence type="ECO:0000256" key="5">
    <source>
        <dbReference type="SAM" id="MobiDB-lite"/>
    </source>
</evidence>
<dbReference type="OrthoDB" id="9775207at2"/>
<dbReference type="Pfam" id="PF00924">
    <property type="entry name" value="MS_channel_2nd"/>
    <property type="match status" value="1"/>
</dbReference>
<proteinExistence type="predicted"/>
<keyword evidence="9" id="KW-1185">Reference proteome</keyword>
<dbReference type="GO" id="GO:0008381">
    <property type="term" value="F:mechanosensitive monoatomic ion channel activity"/>
    <property type="evidence" value="ECO:0007669"/>
    <property type="project" value="InterPro"/>
</dbReference>
<name>A0A4Y1X0S7_9BACT</name>
<feature type="region of interest" description="Disordered" evidence="5">
    <location>
        <begin position="426"/>
        <end position="447"/>
    </location>
</feature>
<keyword evidence="3 6" id="KW-1133">Transmembrane helix</keyword>
<dbReference type="InterPro" id="IPR030192">
    <property type="entry name" value="YbdG"/>
</dbReference>
<feature type="transmembrane region" description="Helical" evidence="6">
    <location>
        <begin position="149"/>
        <end position="166"/>
    </location>
</feature>
<evidence type="ECO:0000256" key="2">
    <source>
        <dbReference type="ARBA" id="ARBA00022692"/>
    </source>
</evidence>
<dbReference type="InterPro" id="IPR023408">
    <property type="entry name" value="MscS_beta-dom_sf"/>
</dbReference>